<dbReference type="PANTHER" id="PTHR42810:SF4">
    <property type="entry name" value="URIC ACID TRANSPORTER UACT"/>
    <property type="match status" value="1"/>
</dbReference>
<evidence type="ECO:0000256" key="9">
    <source>
        <dbReference type="SAM" id="Phobius"/>
    </source>
</evidence>
<protein>
    <submittedName>
        <fullName evidence="10">Uracil-xanthine permease family protein</fullName>
    </submittedName>
</protein>
<feature type="transmembrane region" description="Helical" evidence="9">
    <location>
        <begin position="389"/>
        <end position="408"/>
    </location>
</feature>
<dbReference type="NCBIfam" id="NF037981">
    <property type="entry name" value="NCS2_1"/>
    <property type="match status" value="1"/>
</dbReference>
<feature type="transmembrane region" description="Helical" evidence="9">
    <location>
        <begin position="181"/>
        <end position="197"/>
    </location>
</feature>
<dbReference type="Pfam" id="PF00860">
    <property type="entry name" value="Xan_ur_permease"/>
    <property type="match status" value="1"/>
</dbReference>
<evidence type="ECO:0000256" key="8">
    <source>
        <dbReference type="SAM" id="MobiDB-lite"/>
    </source>
</evidence>
<keyword evidence="6 9" id="KW-1133">Transmembrane helix</keyword>
<comment type="caution">
    <text evidence="10">The sequence shown here is derived from an EMBL/GenBank/DDBJ whole genome shotgun (WGS) entry which is preliminary data.</text>
</comment>
<dbReference type="PANTHER" id="PTHR42810">
    <property type="entry name" value="PURINE PERMEASE C1399.01C-RELATED"/>
    <property type="match status" value="1"/>
</dbReference>
<feature type="transmembrane region" description="Helical" evidence="9">
    <location>
        <begin position="328"/>
        <end position="351"/>
    </location>
</feature>
<evidence type="ECO:0000256" key="4">
    <source>
        <dbReference type="ARBA" id="ARBA00022475"/>
    </source>
</evidence>
<name>A0ABW1MR23_9ACTN</name>
<evidence type="ECO:0000313" key="11">
    <source>
        <dbReference type="Proteomes" id="UP001596139"/>
    </source>
</evidence>
<dbReference type="Proteomes" id="UP001596139">
    <property type="component" value="Unassembled WGS sequence"/>
</dbReference>
<comment type="similarity">
    <text evidence="2">Belongs to the nucleobase:cation symporter-2 (NCS2) (TC 2.A.40) family.</text>
</comment>
<evidence type="ECO:0000256" key="7">
    <source>
        <dbReference type="ARBA" id="ARBA00023136"/>
    </source>
</evidence>
<reference evidence="11" key="1">
    <citation type="journal article" date="2019" name="Int. J. Syst. Evol. Microbiol.">
        <title>The Global Catalogue of Microorganisms (GCM) 10K type strain sequencing project: providing services to taxonomists for standard genome sequencing and annotation.</title>
        <authorList>
            <consortium name="The Broad Institute Genomics Platform"/>
            <consortium name="The Broad Institute Genome Sequencing Center for Infectious Disease"/>
            <person name="Wu L."/>
            <person name="Ma J."/>
        </authorList>
    </citation>
    <scope>NUCLEOTIDE SEQUENCE [LARGE SCALE GENOMIC DNA]</scope>
    <source>
        <strain evidence="11">CGMCC 1.15180</strain>
    </source>
</reference>
<feature type="transmembrane region" description="Helical" evidence="9">
    <location>
        <begin position="151"/>
        <end position="169"/>
    </location>
</feature>
<keyword evidence="7 9" id="KW-0472">Membrane</keyword>
<evidence type="ECO:0000256" key="6">
    <source>
        <dbReference type="ARBA" id="ARBA00022989"/>
    </source>
</evidence>
<keyword evidence="3" id="KW-0813">Transport</keyword>
<dbReference type="EMBL" id="JBHSPX010000007">
    <property type="protein sequence ID" value="MFC6065738.1"/>
    <property type="molecule type" value="Genomic_DNA"/>
</dbReference>
<dbReference type="InterPro" id="IPR006042">
    <property type="entry name" value="Xan_ur_permease"/>
</dbReference>
<feature type="transmembrane region" description="Helical" evidence="9">
    <location>
        <begin position="47"/>
        <end position="67"/>
    </location>
</feature>
<evidence type="ECO:0000256" key="5">
    <source>
        <dbReference type="ARBA" id="ARBA00022692"/>
    </source>
</evidence>
<feature type="transmembrane region" description="Helical" evidence="9">
    <location>
        <begin position="125"/>
        <end position="144"/>
    </location>
</feature>
<dbReference type="PROSITE" id="PS01116">
    <property type="entry name" value="XANTH_URACIL_PERMASE"/>
    <property type="match status" value="1"/>
</dbReference>
<evidence type="ECO:0000256" key="1">
    <source>
        <dbReference type="ARBA" id="ARBA00004651"/>
    </source>
</evidence>
<gene>
    <name evidence="10" type="ORF">ACFP4F_24795</name>
</gene>
<evidence type="ECO:0000256" key="3">
    <source>
        <dbReference type="ARBA" id="ARBA00022448"/>
    </source>
</evidence>
<dbReference type="RefSeq" id="WP_245659624.1">
    <property type="nucleotide sequence ID" value="NZ_JBHSPX010000007.1"/>
</dbReference>
<feature type="transmembrane region" description="Helical" evidence="9">
    <location>
        <begin position="357"/>
        <end position="377"/>
    </location>
</feature>
<feature type="compositionally biased region" description="Low complexity" evidence="8">
    <location>
        <begin position="1"/>
        <end position="13"/>
    </location>
</feature>
<organism evidence="10 11">
    <name type="scientific">Streptomyces ochraceiscleroticus</name>
    <dbReference type="NCBI Taxonomy" id="47761"/>
    <lineage>
        <taxon>Bacteria</taxon>
        <taxon>Bacillati</taxon>
        <taxon>Actinomycetota</taxon>
        <taxon>Actinomycetes</taxon>
        <taxon>Kitasatosporales</taxon>
        <taxon>Streptomycetaceae</taxon>
        <taxon>Streptomyces</taxon>
    </lineage>
</organism>
<dbReference type="InterPro" id="IPR006043">
    <property type="entry name" value="NCS2"/>
</dbReference>
<sequence length="442" mass="45133">MAAPAGTTRTGGDAPDGGPPGPDGRPVHPVDERLPLHRLLPLAAQHVLAMLAAPVSTAFLIATGLGLPPDRTAALLSATLVLCGAGALLQSFGVLRIGARLPFMMLPGGAAVAIFLQTADQHGPATASGAVLIAAAFLLAILPLYRHIVRFFPPVVLGTTVLLIGINMVNVTAPMITHDTWLALVTIGATALCYLVLPGVWRQMSVLVGIAAGTATALLSGTGMNTVPDGGPFVALPHAFPYGAPHFDLLAAIPLIVFTLASLAEATGQTVLNSEAVGREPDPARDVPRTVRADALTSLAAGLLGTSIMVTSAENIGIVQLTRVRSRFVTAGAGLLLVLVGLLAPVSRLLATLPTPVVGGAGLVIYAVIAAMGISMLRRANTSEGPTTTVVALTLLAGLLPILAPELYTPLPVWARTLFGSGVPAGAITAVILTALFTRDRR</sequence>
<evidence type="ECO:0000256" key="2">
    <source>
        <dbReference type="ARBA" id="ARBA00008821"/>
    </source>
</evidence>
<comment type="subcellular location">
    <subcellularLocation>
        <location evidence="1">Cell membrane</location>
        <topology evidence="1">Multi-pass membrane protein</topology>
    </subcellularLocation>
</comment>
<keyword evidence="11" id="KW-1185">Reference proteome</keyword>
<evidence type="ECO:0000313" key="10">
    <source>
        <dbReference type="EMBL" id="MFC6065738.1"/>
    </source>
</evidence>
<feature type="transmembrane region" description="Helical" evidence="9">
    <location>
        <begin position="244"/>
        <end position="264"/>
    </location>
</feature>
<accession>A0ABW1MR23</accession>
<feature type="transmembrane region" description="Helical" evidence="9">
    <location>
        <begin position="101"/>
        <end position="119"/>
    </location>
</feature>
<feature type="transmembrane region" description="Helical" evidence="9">
    <location>
        <begin position="73"/>
        <end position="94"/>
    </location>
</feature>
<keyword evidence="5 9" id="KW-0812">Transmembrane</keyword>
<feature type="transmembrane region" description="Helical" evidence="9">
    <location>
        <begin position="204"/>
        <end position="224"/>
    </location>
</feature>
<proteinExistence type="inferred from homology"/>
<feature type="region of interest" description="Disordered" evidence="8">
    <location>
        <begin position="1"/>
        <end position="30"/>
    </location>
</feature>
<feature type="transmembrane region" description="Helical" evidence="9">
    <location>
        <begin position="414"/>
        <end position="437"/>
    </location>
</feature>
<keyword evidence="4" id="KW-1003">Cell membrane</keyword>